<comment type="caution">
    <text evidence="2">The sequence shown here is derived from an EMBL/GenBank/DDBJ whole genome shotgun (WGS) entry which is preliminary data.</text>
</comment>
<gene>
    <name evidence="2" type="ORF">EGY25_01745</name>
</gene>
<dbReference type="AlphaFoldDB" id="A0A4Y9S2D3"/>
<reference evidence="2 3" key="1">
    <citation type="submission" date="2019-03" db="EMBL/GenBank/DDBJ databases">
        <title>Draft genome of Brevundimonas sp. a heavy metal resistant soil bacteria.</title>
        <authorList>
            <person name="Soto J."/>
        </authorList>
    </citation>
    <scope>NUCLEOTIDE SEQUENCE [LARGE SCALE GENOMIC DNA]</scope>
    <source>
        <strain evidence="2 3">B-10</strain>
    </source>
</reference>
<evidence type="ECO:0000313" key="2">
    <source>
        <dbReference type="EMBL" id="TFW15333.1"/>
    </source>
</evidence>
<dbReference type="EMBL" id="SPVH01000001">
    <property type="protein sequence ID" value="TFW15333.1"/>
    <property type="molecule type" value="Genomic_DNA"/>
</dbReference>
<sequence>MRRDILPAAAALALFGATEASAQSLRTAQDRTADLFARDRAVAVRDRPQPAYDALGIRTGGFTVFPRLPFDIVQDDNVFAAEDDRQAATTLRLRPEIAAKSNWSRHALQAQARAQIDRNLDFDSENTIDWNLRGAGRLDVVRGASITFAVDYAHDHEARTASGADPITQEPVAFDLASASLDAERARGRLRVSARAAVHRYDYRDGFGETGAVIEQDDRDRTVFTLTGRADYALSPATAIFLQVISDDRDYDRIAGRPLRTSSGHQTLAGVDFELGALVRGEIAAGYIRQDFEDAAFGDLNGFGGRAKLSWFPTQLTTVTAAAARTVEDTGVIGAAGALRTDLSLTVDHELLRNLILTAQATYADDAYNGLARTDTRFGAGVSAVYRLSRRYGFTAGLTWLDQSSSGAAQGPSYQNTRFYVGSTAQF</sequence>
<name>A0A4Y9S2D3_9CAUL</name>
<keyword evidence="1" id="KW-0732">Signal</keyword>
<accession>A0A4Y9S2D3</accession>
<feature type="chain" id="PRO_5021204598" description="Outer membrane beta-barrel protein" evidence="1">
    <location>
        <begin position="23"/>
        <end position="427"/>
    </location>
</feature>
<dbReference type="Pfam" id="PF10082">
    <property type="entry name" value="BBP2_2"/>
    <property type="match status" value="1"/>
</dbReference>
<evidence type="ECO:0008006" key="4">
    <source>
        <dbReference type="Google" id="ProtNLM"/>
    </source>
</evidence>
<organism evidence="2 3">
    <name type="scientific">Brevundimonas intermedia</name>
    <dbReference type="NCBI Taxonomy" id="74315"/>
    <lineage>
        <taxon>Bacteria</taxon>
        <taxon>Pseudomonadati</taxon>
        <taxon>Pseudomonadota</taxon>
        <taxon>Alphaproteobacteria</taxon>
        <taxon>Caulobacterales</taxon>
        <taxon>Caulobacteraceae</taxon>
        <taxon>Brevundimonas</taxon>
    </lineage>
</organism>
<proteinExistence type="predicted"/>
<keyword evidence="3" id="KW-1185">Reference proteome</keyword>
<dbReference type="RefSeq" id="WP_135193329.1">
    <property type="nucleotide sequence ID" value="NZ_SPVH01000001.1"/>
</dbReference>
<evidence type="ECO:0000256" key="1">
    <source>
        <dbReference type="SAM" id="SignalP"/>
    </source>
</evidence>
<feature type="signal peptide" evidence="1">
    <location>
        <begin position="1"/>
        <end position="22"/>
    </location>
</feature>
<evidence type="ECO:0000313" key="3">
    <source>
        <dbReference type="Proteomes" id="UP000298216"/>
    </source>
</evidence>
<dbReference type="InterPro" id="IPR018759">
    <property type="entry name" value="BBP2_2"/>
</dbReference>
<dbReference type="OrthoDB" id="7398962at2"/>
<protein>
    <recommendedName>
        <fullName evidence="4">Outer membrane beta-barrel protein</fullName>
    </recommendedName>
</protein>
<dbReference type="Proteomes" id="UP000298216">
    <property type="component" value="Unassembled WGS sequence"/>
</dbReference>